<dbReference type="Pfam" id="PF00265">
    <property type="entry name" value="TK"/>
    <property type="match status" value="1"/>
</dbReference>
<accession>A0A1F6MGA7</accession>
<feature type="binding site" evidence="9">
    <location>
        <position position="170"/>
    </location>
    <ligand>
        <name>substrate</name>
    </ligand>
</feature>
<comment type="catalytic activity">
    <reaction evidence="10">
        <text>thymidine + ATP = dTMP + ADP + H(+)</text>
        <dbReference type="Rhea" id="RHEA:19129"/>
        <dbReference type="ChEBI" id="CHEBI:15378"/>
        <dbReference type="ChEBI" id="CHEBI:17748"/>
        <dbReference type="ChEBI" id="CHEBI:30616"/>
        <dbReference type="ChEBI" id="CHEBI:63528"/>
        <dbReference type="ChEBI" id="CHEBI:456216"/>
        <dbReference type="EC" id="2.7.1.21"/>
    </reaction>
</comment>
<gene>
    <name evidence="12" type="ORF">A2754_01700</name>
</gene>
<keyword evidence="3 10" id="KW-0237">DNA synthesis</keyword>
<dbReference type="GO" id="GO:0071897">
    <property type="term" value="P:DNA biosynthetic process"/>
    <property type="evidence" value="ECO:0007669"/>
    <property type="project" value="UniProtKB-KW"/>
</dbReference>
<evidence type="ECO:0000256" key="3">
    <source>
        <dbReference type="ARBA" id="ARBA00022634"/>
    </source>
</evidence>
<dbReference type="GO" id="GO:0005524">
    <property type="term" value="F:ATP binding"/>
    <property type="evidence" value="ECO:0007669"/>
    <property type="project" value="UniProtKB-KW"/>
</dbReference>
<dbReference type="PANTHER" id="PTHR11441:SF0">
    <property type="entry name" value="THYMIDINE KINASE, CYTOSOLIC"/>
    <property type="match status" value="1"/>
</dbReference>
<feature type="active site" description="Proton acceptor" evidence="8">
    <location>
        <position position="77"/>
    </location>
</feature>
<keyword evidence="4 10" id="KW-0808">Transferase</keyword>
<dbReference type="SUPFAM" id="SSF52540">
    <property type="entry name" value="P-loop containing nucleoside triphosphate hydrolases"/>
    <property type="match status" value="1"/>
</dbReference>
<evidence type="ECO:0000256" key="5">
    <source>
        <dbReference type="ARBA" id="ARBA00022741"/>
    </source>
</evidence>
<dbReference type="Gene3D" id="3.40.50.300">
    <property type="entry name" value="P-loop containing nucleotide triphosphate hydrolases"/>
    <property type="match status" value="1"/>
</dbReference>
<dbReference type="EC" id="2.7.1.21" evidence="2 10"/>
<dbReference type="GO" id="GO:0004797">
    <property type="term" value="F:thymidine kinase activity"/>
    <property type="evidence" value="ECO:0007669"/>
    <property type="project" value="UniProtKB-EC"/>
</dbReference>
<dbReference type="AlphaFoldDB" id="A0A1F6MGA7"/>
<dbReference type="InterPro" id="IPR001267">
    <property type="entry name" value="Thymidine_kinase"/>
</dbReference>
<dbReference type="Proteomes" id="UP000177953">
    <property type="component" value="Unassembled WGS sequence"/>
</dbReference>
<evidence type="ECO:0000256" key="4">
    <source>
        <dbReference type="ARBA" id="ARBA00022679"/>
    </source>
</evidence>
<keyword evidence="7 10" id="KW-0067">ATP-binding</keyword>
<evidence type="ECO:0000256" key="8">
    <source>
        <dbReference type="PIRSR" id="PIRSR035805-1"/>
    </source>
</evidence>
<dbReference type="Gene3D" id="3.30.60.20">
    <property type="match status" value="1"/>
</dbReference>
<protein>
    <recommendedName>
        <fullName evidence="2 10">Thymidine kinase</fullName>
        <ecNumber evidence="2 10">2.7.1.21</ecNumber>
    </recommendedName>
</protein>
<dbReference type="EMBL" id="MFPU01000003">
    <property type="protein sequence ID" value="OGH70676.1"/>
    <property type="molecule type" value="Genomic_DNA"/>
</dbReference>
<organism evidence="12 13">
    <name type="scientific">Candidatus Magasanikbacteria bacterium RIFCSPHIGHO2_01_FULL_47_8</name>
    <dbReference type="NCBI Taxonomy" id="1798673"/>
    <lineage>
        <taxon>Bacteria</taxon>
        <taxon>Candidatus Magasanikiibacteriota</taxon>
    </lineage>
</organism>
<feature type="binding site" evidence="9">
    <location>
        <position position="108"/>
    </location>
    <ligand>
        <name>substrate</name>
    </ligand>
</feature>
<evidence type="ECO:0000256" key="6">
    <source>
        <dbReference type="ARBA" id="ARBA00022777"/>
    </source>
</evidence>
<evidence type="ECO:0000256" key="11">
    <source>
        <dbReference type="RuleBase" id="RU004165"/>
    </source>
</evidence>
<evidence type="ECO:0000256" key="7">
    <source>
        <dbReference type="ARBA" id="ARBA00022840"/>
    </source>
</evidence>
<comment type="similarity">
    <text evidence="1 11">Belongs to the thymidine kinase family.</text>
</comment>
<evidence type="ECO:0000313" key="12">
    <source>
        <dbReference type="EMBL" id="OGH70676.1"/>
    </source>
</evidence>
<evidence type="ECO:0000256" key="10">
    <source>
        <dbReference type="RuleBase" id="RU000544"/>
    </source>
</evidence>
<evidence type="ECO:0000256" key="1">
    <source>
        <dbReference type="ARBA" id="ARBA00007587"/>
    </source>
</evidence>
<name>A0A1F6MGA7_9BACT</name>
<evidence type="ECO:0000256" key="9">
    <source>
        <dbReference type="PIRSR" id="PIRSR035805-2"/>
    </source>
</evidence>
<dbReference type="InterPro" id="IPR027417">
    <property type="entry name" value="P-loop_NTPase"/>
</dbReference>
<comment type="caution">
    <text evidence="12">The sequence shown here is derived from an EMBL/GenBank/DDBJ whole genome shotgun (WGS) entry which is preliminary data.</text>
</comment>
<proteinExistence type="inferred from homology"/>
<evidence type="ECO:0000313" key="13">
    <source>
        <dbReference type="Proteomes" id="UP000177953"/>
    </source>
</evidence>
<dbReference type="PIRSF" id="PIRSF035805">
    <property type="entry name" value="TK_cell"/>
    <property type="match status" value="1"/>
</dbReference>
<reference evidence="12 13" key="1">
    <citation type="journal article" date="2016" name="Nat. Commun.">
        <title>Thousands of microbial genomes shed light on interconnected biogeochemical processes in an aquifer system.</title>
        <authorList>
            <person name="Anantharaman K."/>
            <person name="Brown C.T."/>
            <person name="Hug L.A."/>
            <person name="Sharon I."/>
            <person name="Castelle C.J."/>
            <person name="Probst A.J."/>
            <person name="Thomas B.C."/>
            <person name="Singh A."/>
            <person name="Wilkins M.J."/>
            <person name="Karaoz U."/>
            <person name="Brodie E.L."/>
            <person name="Williams K.H."/>
            <person name="Hubbard S.S."/>
            <person name="Banfield J.F."/>
        </authorList>
    </citation>
    <scope>NUCLEOTIDE SEQUENCE [LARGE SCALE GENOMIC DNA]</scope>
</reference>
<sequence>MDLTLILGPMKSGKSFELISHFAPLKYTSIPFILYQPEKNVRDTHIQSRNGVAIEATKAKTLEEALKGNYGVVGIDEANMFDESEADVVEKLLQKGTEVIVSSLDMDHQGRLFGIVRRLLELGPKEVRYRRAVCEMCKTPNAVHTQVFKNGVPVTDEVPPVIPDDGTFEYKPVCRECFV</sequence>
<evidence type="ECO:0000256" key="2">
    <source>
        <dbReference type="ARBA" id="ARBA00012118"/>
    </source>
</evidence>
<keyword evidence="5 10" id="KW-0547">Nucleotide-binding</keyword>
<keyword evidence="6 10" id="KW-0418">Kinase</keyword>
<dbReference type="GO" id="GO:0046104">
    <property type="term" value="P:thymidine metabolic process"/>
    <property type="evidence" value="ECO:0007669"/>
    <property type="project" value="TreeGrafter"/>
</dbReference>
<dbReference type="PANTHER" id="PTHR11441">
    <property type="entry name" value="THYMIDINE KINASE"/>
    <property type="match status" value="1"/>
</dbReference>